<dbReference type="Proteomes" id="UP001596328">
    <property type="component" value="Unassembled WGS sequence"/>
</dbReference>
<gene>
    <name evidence="1" type="ORF">ACFQE1_08045</name>
</gene>
<dbReference type="EMBL" id="JBHSWU010000149">
    <property type="protein sequence ID" value="MFC6724322.1"/>
    <property type="molecule type" value="Genomic_DNA"/>
</dbReference>
<organism evidence="1 2">
    <name type="scientific">Halobium palmae</name>
    <dbReference type="NCBI Taxonomy" id="1776492"/>
    <lineage>
        <taxon>Archaea</taxon>
        <taxon>Methanobacteriati</taxon>
        <taxon>Methanobacteriota</taxon>
        <taxon>Stenosarchaea group</taxon>
        <taxon>Halobacteria</taxon>
        <taxon>Halobacteriales</taxon>
        <taxon>Haloferacaceae</taxon>
        <taxon>Halobium</taxon>
    </lineage>
</organism>
<accession>A0ABD5RYI7</accession>
<evidence type="ECO:0000313" key="1">
    <source>
        <dbReference type="EMBL" id="MFC6724322.1"/>
    </source>
</evidence>
<keyword evidence="2" id="KW-1185">Reference proteome</keyword>
<name>A0ABD5RYI7_9EURY</name>
<dbReference type="AlphaFoldDB" id="A0ABD5RYI7"/>
<evidence type="ECO:0000313" key="2">
    <source>
        <dbReference type="Proteomes" id="UP001596328"/>
    </source>
</evidence>
<dbReference type="InterPro" id="IPR055946">
    <property type="entry name" value="DUF7524"/>
</dbReference>
<reference evidence="1 2" key="1">
    <citation type="journal article" date="2019" name="Int. J. Syst. Evol. Microbiol.">
        <title>The Global Catalogue of Microorganisms (GCM) 10K type strain sequencing project: providing services to taxonomists for standard genome sequencing and annotation.</title>
        <authorList>
            <consortium name="The Broad Institute Genomics Platform"/>
            <consortium name="The Broad Institute Genome Sequencing Center for Infectious Disease"/>
            <person name="Wu L."/>
            <person name="Ma J."/>
        </authorList>
    </citation>
    <scope>NUCLEOTIDE SEQUENCE [LARGE SCALE GENOMIC DNA]</scope>
    <source>
        <strain evidence="1 2">NBRC 111368</strain>
    </source>
</reference>
<feature type="non-terminal residue" evidence="1">
    <location>
        <position position="112"/>
    </location>
</feature>
<sequence>MSDPLSVALNRDRLHHVEVEERYVADGPFVVELTNHGEAMHVHLHLDDRLSRVAKLEANNHYVEEGATVAVQVGANPQSEPVSGKLKVVTGYGSETTYVDVTVEERTADKGP</sequence>
<dbReference type="Pfam" id="PF24368">
    <property type="entry name" value="DUF7524"/>
    <property type="match status" value="1"/>
</dbReference>
<proteinExistence type="predicted"/>
<comment type="caution">
    <text evidence="1">The sequence shown here is derived from an EMBL/GenBank/DDBJ whole genome shotgun (WGS) entry which is preliminary data.</text>
</comment>
<protein>
    <submittedName>
        <fullName evidence="1">Uncharacterized protein</fullName>
    </submittedName>
</protein>